<dbReference type="CDD" id="cd11386">
    <property type="entry name" value="MCP_signal"/>
    <property type="match status" value="1"/>
</dbReference>
<evidence type="ECO:0000256" key="5">
    <source>
        <dbReference type="ARBA" id="ARBA00023136"/>
    </source>
</evidence>
<comment type="subcellular location">
    <subcellularLocation>
        <location evidence="1">Cell membrane</location>
        <topology evidence="1">Multi-pass membrane protein</topology>
    </subcellularLocation>
</comment>
<evidence type="ECO:0000259" key="11">
    <source>
        <dbReference type="PROSITE" id="PS50885"/>
    </source>
</evidence>
<dbReference type="PROSITE" id="PS50885">
    <property type="entry name" value="HAMP"/>
    <property type="match status" value="1"/>
</dbReference>
<evidence type="ECO:0000313" key="13">
    <source>
        <dbReference type="Proteomes" id="UP001317705"/>
    </source>
</evidence>
<dbReference type="Pfam" id="PF00672">
    <property type="entry name" value="HAMP"/>
    <property type="match status" value="1"/>
</dbReference>
<keyword evidence="6 8" id="KW-0807">Transducer</keyword>
<evidence type="ECO:0000256" key="9">
    <source>
        <dbReference type="SAM" id="Phobius"/>
    </source>
</evidence>
<dbReference type="CDD" id="cd06225">
    <property type="entry name" value="HAMP"/>
    <property type="match status" value="1"/>
</dbReference>
<dbReference type="SMART" id="SM00283">
    <property type="entry name" value="MA"/>
    <property type="match status" value="1"/>
</dbReference>
<reference evidence="12 13" key="1">
    <citation type="submission" date="2022-12" db="EMBL/GenBank/DDBJ databases">
        <title>Polyphasic characterization of Geotalea uranireducens NIT-SL11 newly isolated from a complex of sewage sludge and microbially reduced graphene oxide.</title>
        <authorList>
            <person name="Xie L."/>
            <person name="Yoshida N."/>
            <person name="Meng L."/>
        </authorList>
    </citation>
    <scope>NUCLEOTIDE SEQUENCE [LARGE SCALE GENOMIC DNA]</scope>
    <source>
        <strain evidence="12 13">NIT-SL11</strain>
    </source>
</reference>
<dbReference type="SUPFAM" id="SSF103190">
    <property type="entry name" value="Sensory domain-like"/>
    <property type="match status" value="1"/>
</dbReference>
<evidence type="ECO:0000256" key="2">
    <source>
        <dbReference type="ARBA" id="ARBA00022475"/>
    </source>
</evidence>
<protein>
    <submittedName>
        <fullName evidence="12">Methyl-accepting chemotaxis protein</fullName>
    </submittedName>
</protein>
<keyword evidence="3 9" id="KW-0812">Transmembrane</keyword>
<proteinExistence type="inferred from homology"/>
<dbReference type="Pfam" id="PF17202">
    <property type="entry name" value="sCache_3_3"/>
    <property type="match status" value="1"/>
</dbReference>
<organism evidence="12 13">
    <name type="scientific">Geotalea uraniireducens</name>
    <dbReference type="NCBI Taxonomy" id="351604"/>
    <lineage>
        <taxon>Bacteria</taxon>
        <taxon>Pseudomonadati</taxon>
        <taxon>Thermodesulfobacteriota</taxon>
        <taxon>Desulfuromonadia</taxon>
        <taxon>Geobacterales</taxon>
        <taxon>Geobacteraceae</taxon>
        <taxon>Geotalea</taxon>
    </lineage>
</organism>
<dbReference type="SMART" id="SM00304">
    <property type="entry name" value="HAMP"/>
    <property type="match status" value="1"/>
</dbReference>
<dbReference type="SUPFAM" id="SSF58104">
    <property type="entry name" value="Methyl-accepting chemotaxis protein (MCP) signaling domain"/>
    <property type="match status" value="1"/>
</dbReference>
<feature type="transmembrane region" description="Helical" evidence="9">
    <location>
        <begin position="180"/>
        <end position="203"/>
    </location>
</feature>
<evidence type="ECO:0000256" key="7">
    <source>
        <dbReference type="ARBA" id="ARBA00029447"/>
    </source>
</evidence>
<dbReference type="Proteomes" id="UP001317705">
    <property type="component" value="Chromosome"/>
</dbReference>
<evidence type="ECO:0000256" key="8">
    <source>
        <dbReference type="PROSITE-ProRule" id="PRU00284"/>
    </source>
</evidence>
<accession>A0ABM8EMX9</accession>
<keyword evidence="5 9" id="KW-0472">Membrane</keyword>
<comment type="similarity">
    <text evidence="7">Belongs to the methyl-accepting chemotaxis (MCP) protein family.</text>
</comment>
<evidence type="ECO:0000259" key="10">
    <source>
        <dbReference type="PROSITE" id="PS50111"/>
    </source>
</evidence>
<dbReference type="InterPro" id="IPR029151">
    <property type="entry name" value="Sensor-like_sf"/>
</dbReference>
<keyword evidence="4 9" id="KW-1133">Transmembrane helix</keyword>
<dbReference type="EMBL" id="AP027151">
    <property type="protein sequence ID" value="BDV43938.1"/>
    <property type="molecule type" value="Genomic_DNA"/>
</dbReference>
<dbReference type="InterPro" id="IPR004089">
    <property type="entry name" value="MCPsignal_dom"/>
</dbReference>
<dbReference type="PANTHER" id="PTHR32089:SF112">
    <property type="entry name" value="LYSOZYME-LIKE PROTEIN-RELATED"/>
    <property type="match status" value="1"/>
</dbReference>
<evidence type="ECO:0000256" key="3">
    <source>
        <dbReference type="ARBA" id="ARBA00022692"/>
    </source>
</evidence>
<dbReference type="InterPro" id="IPR033463">
    <property type="entry name" value="sCache_3"/>
</dbReference>
<gene>
    <name evidence="12" type="primary">mcp40H-7</name>
    <name evidence="12" type="ORF">GURASL_28610</name>
</gene>
<keyword evidence="13" id="KW-1185">Reference proteome</keyword>
<dbReference type="Pfam" id="PF00015">
    <property type="entry name" value="MCPsignal"/>
    <property type="match status" value="1"/>
</dbReference>
<evidence type="ECO:0000313" key="12">
    <source>
        <dbReference type="EMBL" id="BDV43938.1"/>
    </source>
</evidence>
<feature type="domain" description="Methyl-accepting transducer" evidence="10">
    <location>
        <begin position="263"/>
        <end position="499"/>
    </location>
</feature>
<evidence type="ECO:0000256" key="1">
    <source>
        <dbReference type="ARBA" id="ARBA00004651"/>
    </source>
</evidence>
<dbReference type="Gene3D" id="1.10.287.950">
    <property type="entry name" value="Methyl-accepting chemotaxis protein"/>
    <property type="match status" value="1"/>
</dbReference>
<evidence type="ECO:0000256" key="6">
    <source>
        <dbReference type="ARBA" id="ARBA00023224"/>
    </source>
</evidence>
<dbReference type="PROSITE" id="PS50111">
    <property type="entry name" value="CHEMOTAXIS_TRANSDUC_2"/>
    <property type="match status" value="1"/>
</dbReference>
<evidence type="ECO:0000256" key="4">
    <source>
        <dbReference type="ARBA" id="ARBA00022989"/>
    </source>
</evidence>
<feature type="domain" description="HAMP" evidence="11">
    <location>
        <begin position="204"/>
        <end position="258"/>
    </location>
</feature>
<dbReference type="PANTHER" id="PTHR32089">
    <property type="entry name" value="METHYL-ACCEPTING CHEMOTAXIS PROTEIN MCPB"/>
    <property type="match status" value="1"/>
</dbReference>
<keyword evidence="2" id="KW-1003">Cell membrane</keyword>
<name>A0ABM8EMX9_9BACT</name>
<dbReference type="InterPro" id="IPR003660">
    <property type="entry name" value="HAMP_dom"/>
</dbReference>
<sequence>MRLTIRTKFVVVNILLVTLALGAVTTVCLVEFARELQRQALISQEQRLKTFWELVRQKGDSCRIVDGKLLAGDAVLNDNYELPDRLKDLTGGTATIFMGDTRVSTNVLKSDGSRAVGTKLQGPAYDAVIRDGKPYRGEAKILGSAYFTAYDPLKDAAGKVIGALYVGVKKSDFFASYERLMLITASIALLILGIAAFFGWLFVRRLFVPLNRMHDLLRDIAEGEGDLTQRLDYLKDDEVGEMGRSFNTFIERLHGIISHLAQTVEQLAAAASQVQSSAEQIATGAEEVAAQAGTVATAGEEMAATSAEIAQSCSLASSEALQANDSAVTGASVVDQTITVMERISGRVKATAGTVESLGARGDQIGEIVGTIQDIADQTNLLALNAAIEAARAGEQGRGFAVVADEVRALAERTTKATHEIGTMIRAIQAETRGAVSSMEEGVRDVENGTTEAGRSGSALHEIQEQINAVALQVQQIATAAEQQTATTMEISGNMTQITEVVQGTARSAQESVAAAIRLNHLATDLQRLVGRFRLAA</sequence>